<evidence type="ECO:0000313" key="8">
    <source>
        <dbReference type="Proteomes" id="UP000467379"/>
    </source>
</evidence>
<dbReference type="RefSeq" id="WP_372517463.1">
    <property type="nucleotide sequence ID" value="NZ_AP022606.1"/>
</dbReference>
<evidence type="ECO:0000313" key="7">
    <source>
        <dbReference type="Proteomes" id="UP000192441"/>
    </source>
</evidence>
<proteinExistence type="predicted"/>
<evidence type="ECO:0000313" key="5">
    <source>
        <dbReference type="EMBL" id="BBZ12201.1"/>
    </source>
</evidence>
<keyword evidence="4" id="KW-0812">Transmembrane</keyword>
<reference evidence="5 8" key="2">
    <citation type="journal article" date="2019" name="Emerg. Microbes Infect.">
        <title>Comprehensive subspecies identification of 175 nontuberculous mycobacteria species based on 7547 genomic profiles.</title>
        <authorList>
            <person name="Matsumoto Y."/>
            <person name="Kinjo T."/>
            <person name="Motooka D."/>
            <person name="Nabeya D."/>
            <person name="Jung N."/>
            <person name="Uechi K."/>
            <person name="Horii T."/>
            <person name="Iida T."/>
            <person name="Fujita J."/>
            <person name="Nakamura S."/>
        </authorList>
    </citation>
    <scope>NUCLEOTIDE SEQUENCE [LARGE SCALE GENOMIC DNA]</scope>
    <source>
        <strain evidence="5 8">JCM 12687</strain>
    </source>
</reference>
<dbReference type="AlphaFoldDB" id="A0A7I7W689"/>
<comment type="subcellular location">
    <subcellularLocation>
        <location evidence="1">Membrane</location>
    </subcellularLocation>
</comment>
<reference evidence="6 7" key="1">
    <citation type="submission" date="2016-12" db="EMBL/GenBank/DDBJ databases">
        <title>The new phylogeny of genus Mycobacterium.</title>
        <authorList>
            <person name="Tortoli E."/>
            <person name="Trovato A."/>
            <person name="Cirillo D.M."/>
        </authorList>
    </citation>
    <scope>NUCLEOTIDE SEQUENCE [LARGE SCALE GENOMIC DNA]</scope>
    <source>
        <strain evidence="6 7">DSM 44624</strain>
    </source>
</reference>
<evidence type="ECO:0000313" key="6">
    <source>
        <dbReference type="EMBL" id="ORA38859.1"/>
    </source>
</evidence>
<dbReference type="EMBL" id="AP022606">
    <property type="protein sequence ID" value="BBZ12201.1"/>
    <property type="molecule type" value="Genomic_DNA"/>
</dbReference>
<gene>
    <name evidence="6" type="ORF">BST20_09880</name>
    <name evidence="5" type="ORF">MBRA_23960</name>
</gene>
<dbReference type="Proteomes" id="UP000192441">
    <property type="component" value="Unassembled WGS sequence"/>
</dbReference>
<evidence type="ECO:0000256" key="3">
    <source>
        <dbReference type="SAM" id="MobiDB-lite"/>
    </source>
</evidence>
<dbReference type="PANTHER" id="PTHR37042">
    <property type="entry name" value="OUTER MEMBRANE PROTEIN RV1973"/>
    <property type="match status" value="1"/>
</dbReference>
<accession>A0A7I7W689</accession>
<reference evidence="5" key="3">
    <citation type="submission" date="2020-02" db="EMBL/GenBank/DDBJ databases">
        <authorList>
            <person name="Matsumoto Y."/>
            <person name="Kinjo T."/>
            <person name="Motooka D."/>
            <person name="Nabeya D."/>
            <person name="Jung N."/>
            <person name="Uechi K."/>
            <person name="Horii T."/>
            <person name="Iida T."/>
            <person name="Fujita J."/>
            <person name="Nakamura S."/>
        </authorList>
    </citation>
    <scope>NUCLEOTIDE SEQUENCE</scope>
    <source>
        <strain evidence="5">JCM 12687</strain>
    </source>
</reference>
<name>A0A7I7W689_9MYCO</name>
<keyword evidence="2 4" id="KW-0472">Membrane</keyword>
<dbReference type="EMBL" id="MVHM01000004">
    <property type="protein sequence ID" value="ORA38859.1"/>
    <property type="molecule type" value="Genomic_DNA"/>
</dbReference>
<sequence>MTVDQEPQIEDADDVDTGENGTAVKPQDDHPPRRLLWRLRCVIDFGRRGLRRLLARWRAIALTVGVVAAVGLAAGLFFFQYRPIHQTDHSAAQAVIKAASDGTVAVLSYAPETVDNDLTVAKSHLTGNFLKYFNDFGRYFVAPAVRQQGVKASATVVRAAVVELDPDSAVVLEFVHQTSSNKDKPEPVLATNSVRVTLTKVNGSWLISKFEPE</sequence>
<dbReference type="GO" id="GO:0016020">
    <property type="term" value="C:membrane"/>
    <property type="evidence" value="ECO:0007669"/>
    <property type="project" value="UniProtKB-SubCell"/>
</dbReference>
<keyword evidence="8" id="KW-1185">Reference proteome</keyword>
<evidence type="ECO:0000256" key="1">
    <source>
        <dbReference type="ARBA" id="ARBA00004370"/>
    </source>
</evidence>
<feature type="compositionally biased region" description="Acidic residues" evidence="3">
    <location>
        <begin position="7"/>
        <end position="17"/>
    </location>
</feature>
<evidence type="ECO:0000256" key="4">
    <source>
        <dbReference type="SAM" id="Phobius"/>
    </source>
</evidence>
<dbReference type="Proteomes" id="UP000467379">
    <property type="component" value="Chromosome"/>
</dbReference>
<feature type="region of interest" description="Disordered" evidence="3">
    <location>
        <begin position="1"/>
        <end position="29"/>
    </location>
</feature>
<evidence type="ECO:0008006" key="9">
    <source>
        <dbReference type="Google" id="ProtNLM"/>
    </source>
</evidence>
<organism evidence="6 7">
    <name type="scientific">Mycobacterium branderi</name>
    <dbReference type="NCBI Taxonomy" id="43348"/>
    <lineage>
        <taxon>Bacteria</taxon>
        <taxon>Bacillati</taxon>
        <taxon>Actinomycetota</taxon>
        <taxon>Actinomycetes</taxon>
        <taxon>Mycobacteriales</taxon>
        <taxon>Mycobacteriaceae</taxon>
        <taxon>Mycobacterium</taxon>
    </lineage>
</organism>
<feature type="transmembrane region" description="Helical" evidence="4">
    <location>
        <begin position="57"/>
        <end position="79"/>
    </location>
</feature>
<dbReference type="PANTHER" id="PTHR37042:SF4">
    <property type="entry name" value="OUTER MEMBRANE PROTEIN RV1973"/>
    <property type="match status" value="1"/>
</dbReference>
<protein>
    <recommendedName>
        <fullName evidence="9">Twin-arginine translocation pathway signal</fullName>
    </recommendedName>
</protein>
<evidence type="ECO:0000256" key="2">
    <source>
        <dbReference type="ARBA" id="ARBA00023136"/>
    </source>
</evidence>
<keyword evidence="4" id="KW-1133">Transmembrane helix</keyword>